<evidence type="ECO:0000259" key="1">
    <source>
        <dbReference type="Pfam" id="PF13360"/>
    </source>
</evidence>
<sequence length="451" mass="48586">MRINLSQQMKRIVAVSVTSSILACGLQGGSVVFAEKPIINSSTPMYGVGSGPAVKSMWSLPLAKFDQDGRSITAALAEEGRLFALVNGGQLAAYDGTSGRQLWKYGSGLRPVLAYDQGSLYGLTTDGAVIAVTKNGSKQWTTAIRADKADKIIPVGDTIYVTQNLTLFALERATGKLKWKIVEEDAVPTNDITVSKGVVLRSYLVQGALTSNQINAYDQATGKKLWTSFAQFSPLLVKDGLVYSVMDTFMRGDDDSINKSLQIAVLDLLTGKKKGERVYNWTVEPEIPGLIQSGGAYGSAFLDGNDLYIYQGNAVAKYNFSSYTPNGKAVQRWNAPNPKEFQPLYSIHGGKLLYQSFSDNSILALKTTSGQGIHFPSGIKPVQTDLFANGLFVARADGTLDAYNFATTKPVFSVKTGSREFDSTLKSGDMIYVRSGGTLLAVKLPAGLIKN</sequence>
<dbReference type="RefSeq" id="WP_052736964.1">
    <property type="nucleotide sequence ID" value="NZ_FONN01000001.1"/>
</dbReference>
<organism evidence="2 3">
    <name type="scientific">Paenibacillus algorifonticola</name>
    <dbReference type="NCBI Taxonomy" id="684063"/>
    <lineage>
        <taxon>Bacteria</taxon>
        <taxon>Bacillati</taxon>
        <taxon>Bacillota</taxon>
        <taxon>Bacilli</taxon>
        <taxon>Bacillales</taxon>
        <taxon>Paenibacillaceae</taxon>
        <taxon>Paenibacillus</taxon>
    </lineage>
</organism>
<dbReference type="InterPro" id="IPR018391">
    <property type="entry name" value="PQQ_b-propeller_rpt"/>
</dbReference>
<dbReference type="EMBL" id="FONN01000001">
    <property type="protein sequence ID" value="SFE27369.1"/>
    <property type="molecule type" value="Genomic_DNA"/>
</dbReference>
<dbReference type="PROSITE" id="PS51257">
    <property type="entry name" value="PROKAR_LIPOPROTEIN"/>
    <property type="match status" value="1"/>
</dbReference>
<dbReference type="SMART" id="SM00564">
    <property type="entry name" value="PQQ"/>
    <property type="match status" value="4"/>
</dbReference>
<dbReference type="PANTHER" id="PTHR34512">
    <property type="entry name" value="CELL SURFACE PROTEIN"/>
    <property type="match status" value="1"/>
</dbReference>
<dbReference type="Gene3D" id="2.40.128.630">
    <property type="match status" value="1"/>
</dbReference>
<gene>
    <name evidence="2" type="ORF">SAMN04487969_1011014</name>
</gene>
<keyword evidence="3" id="KW-1185">Reference proteome</keyword>
<evidence type="ECO:0000313" key="2">
    <source>
        <dbReference type="EMBL" id="SFE27369.1"/>
    </source>
</evidence>
<feature type="domain" description="Pyrrolo-quinoline quinone repeat" evidence="1">
    <location>
        <begin position="126"/>
        <end position="371"/>
    </location>
</feature>
<dbReference type="AlphaFoldDB" id="A0A1I1Z6N7"/>
<dbReference type="Pfam" id="PF13360">
    <property type="entry name" value="PQQ_2"/>
    <property type="match status" value="1"/>
</dbReference>
<name>A0A1I1Z6N7_9BACL</name>
<proteinExistence type="predicted"/>
<dbReference type="InterPro" id="IPR002372">
    <property type="entry name" value="PQQ_rpt_dom"/>
</dbReference>
<dbReference type="PANTHER" id="PTHR34512:SF30">
    <property type="entry name" value="OUTER MEMBRANE PROTEIN ASSEMBLY FACTOR BAMB"/>
    <property type="match status" value="1"/>
</dbReference>
<dbReference type="InterPro" id="IPR011047">
    <property type="entry name" value="Quinoprotein_ADH-like_sf"/>
</dbReference>
<reference evidence="3" key="1">
    <citation type="submission" date="2016-10" db="EMBL/GenBank/DDBJ databases">
        <authorList>
            <person name="Varghese N."/>
            <person name="Submissions S."/>
        </authorList>
    </citation>
    <scope>NUCLEOTIDE SEQUENCE [LARGE SCALE GENOMIC DNA]</scope>
    <source>
        <strain evidence="3">CGMCC 1.10223</strain>
    </source>
</reference>
<dbReference type="InterPro" id="IPR015943">
    <property type="entry name" value="WD40/YVTN_repeat-like_dom_sf"/>
</dbReference>
<accession>A0A1I1Z6N7</accession>
<protein>
    <submittedName>
        <fullName evidence="2">PQQ-like domain-containing protein</fullName>
    </submittedName>
</protein>
<dbReference type="SUPFAM" id="SSF50998">
    <property type="entry name" value="Quinoprotein alcohol dehydrogenase-like"/>
    <property type="match status" value="1"/>
</dbReference>
<evidence type="ECO:0000313" key="3">
    <source>
        <dbReference type="Proteomes" id="UP000183410"/>
    </source>
</evidence>
<dbReference type="Gene3D" id="2.130.10.10">
    <property type="entry name" value="YVTN repeat-like/Quinoprotein amine dehydrogenase"/>
    <property type="match status" value="1"/>
</dbReference>
<dbReference type="Proteomes" id="UP000183410">
    <property type="component" value="Unassembled WGS sequence"/>
</dbReference>